<comment type="caution">
    <text evidence="2">The sequence shown here is derived from an EMBL/GenBank/DDBJ whole genome shotgun (WGS) entry which is preliminary data.</text>
</comment>
<keyword evidence="1" id="KW-1133">Transmembrane helix</keyword>
<dbReference type="Proteomes" id="UP001224418">
    <property type="component" value="Unassembled WGS sequence"/>
</dbReference>
<feature type="transmembrane region" description="Helical" evidence="1">
    <location>
        <begin position="12"/>
        <end position="33"/>
    </location>
</feature>
<keyword evidence="1" id="KW-0812">Transmembrane</keyword>
<protein>
    <recommendedName>
        <fullName evidence="4">Bacterial Pleckstrin homology domain-containing protein</fullName>
    </recommendedName>
</protein>
<gene>
    <name evidence="2" type="ORF">QOZ93_001853</name>
</gene>
<accession>A0ABU0JSP4</accession>
<feature type="transmembrane region" description="Helical" evidence="1">
    <location>
        <begin position="45"/>
        <end position="62"/>
    </location>
</feature>
<proteinExistence type="predicted"/>
<name>A0ABU0JSP4_HATLI</name>
<evidence type="ECO:0000256" key="1">
    <source>
        <dbReference type="SAM" id="Phobius"/>
    </source>
</evidence>
<evidence type="ECO:0000313" key="2">
    <source>
        <dbReference type="EMBL" id="MDQ0480109.1"/>
    </source>
</evidence>
<keyword evidence="1" id="KW-0472">Membrane</keyword>
<evidence type="ECO:0008006" key="4">
    <source>
        <dbReference type="Google" id="ProtNLM"/>
    </source>
</evidence>
<reference evidence="2 3" key="1">
    <citation type="submission" date="2023-07" db="EMBL/GenBank/DDBJ databases">
        <title>Genomic Encyclopedia of Type Strains, Phase IV (KMG-IV): sequencing the most valuable type-strain genomes for metagenomic binning, comparative biology and taxonomic classification.</title>
        <authorList>
            <person name="Goeker M."/>
        </authorList>
    </citation>
    <scope>NUCLEOTIDE SEQUENCE [LARGE SCALE GENOMIC DNA]</scope>
    <source>
        <strain evidence="2 3">DSM 1400</strain>
    </source>
</reference>
<evidence type="ECO:0000313" key="3">
    <source>
        <dbReference type="Proteomes" id="UP001224418"/>
    </source>
</evidence>
<dbReference type="RefSeq" id="WP_111940227.1">
    <property type="nucleotide sequence ID" value="NZ_BAAACJ010000019.1"/>
</dbReference>
<sequence length="167" mass="20091">MALHKEVIERKQYSIILIFLAMLMTFIIVSDLLDVMVPKTHLFKIIKYLSYLIMICIALFQIKRLRTKYKYSLIQDELIIHKITGESENLLEIVNLADIQYIGRSDKITDKLNFHGVKRYDFCKLRTKNYICVYKLEGRLKKFYFNPSDRLIRNIERCSNTYREFNF</sequence>
<keyword evidence="3" id="KW-1185">Reference proteome</keyword>
<dbReference type="EMBL" id="JAUSWN010000014">
    <property type="protein sequence ID" value="MDQ0480109.1"/>
    <property type="molecule type" value="Genomic_DNA"/>
</dbReference>
<organism evidence="2 3">
    <name type="scientific">Hathewaya limosa</name>
    <name type="common">Clostridium limosum</name>
    <dbReference type="NCBI Taxonomy" id="1536"/>
    <lineage>
        <taxon>Bacteria</taxon>
        <taxon>Bacillati</taxon>
        <taxon>Bacillota</taxon>
        <taxon>Clostridia</taxon>
        <taxon>Eubacteriales</taxon>
        <taxon>Clostridiaceae</taxon>
        <taxon>Hathewaya</taxon>
    </lineage>
</organism>